<dbReference type="SUPFAM" id="SSF81301">
    <property type="entry name" value="Nucleotidyltransferase"/>
    <property type="match status" value="1"/>
</dbReference>
<keyword evidence="8" id="KW-1185">Reference proteome</keyword>
<dbReference type="InterPro" id="IPR024172">
    <property type="entry name" value="AadA/Aad9"/>
</dbReference>
<keyword evidence="4" id="KW-0548">Nucleotidyltransferase</keyword>
<comment type="caution">
    <text evidence="7">The sequence shown here is derived from an EMBL/GenBank/DDBJ whole genome shotgun (WGS) entry which is preliminary data.</text>
</comment>
<accession>A0A317L295</accession>
<evidence type="ECO:0000259" key="5">
    <source>
        <dbReference type="Pfam" id="PF01909"/>
    </source>
</evidence>
<dbReference type="Pfam" id="PF01909">
    <property type="entry name" value="NTP_transf_2"/>
    <property type="match status" value="1"/>
</dbReference>
<keyword evidence="2 4" id="KW-0046">Antibiotic resistance</keyword>
<sequence>MNNLSNEKIPAQAIQALKIVEELFGSSIIGVYLYGSAVKGGLRINSDVDVLVIVNNHLPEVTRKKLIDRLMLISGKIGNKDSLRPLELTVINHSDVMPWQYPPKKEIVYGEWLRDDFENGQIKDPGYDPDLAIVLAQARKNSISLFGPDASDILAPVPMTDIREAIKDSYPELMEGIKGDERNVILTLARMWQTMTTGKISPKDVAAEWAIPLLPKEHATLVDIARKAYRGECMDNWEGLESEVIALINYIKNAMKSYFCI</sequence>
<dbReference type="Pfam" id="PF13427">
    <property type="entry name" value="AadA_C"/>
    <property type="match status" value="1"/>
</dbReference>
<keyword evidence="1 4" id="KW-0808">Transferase</keyword>
<evidence type="ECO:0000313" key="7">
    <source>
        <dbReference type="EMBL" id="PWU69616.1"/>
    </source>
</evidence>
<evidence type="ECO:0000256" key="1">
    <source>
        <dbReference type="ARBA" id="ARBA00022679"/>
    </source>
</evidence>
<dbReference type="OrthoDB" id="5643411at2"/>
<proteinExistence type="predicted"/>
<keyword evidence="4" id="KW-0547">Nucleotide-binding</keyword>
<dbReference type="CDD" id="cd05403">
    <property type="entry name" value="NT_KNTase_like"/>
    <property type="match status" value="1"/>
</dbReference>
<dbReference type="InterPro" id="IPR043519">
    <property type="entry name" value="NT_sf"/>
</dbReference>
<organism evidence="7 8">
    <name type="scientific">Gracilibacillus dipsosauri</name>
    <dbReference type="NCBI Taxonomy" id="178340"/>
    <lineage>
        <taxon>Bacteria</taxon>
        <taxon>Bacillati</taxon>
        <taxon>Bacillota</taxon>
        <taxon>Bacilli</taxon>
        <taxon>Bacillales</taxon>
        <taxon>Bacillaceae</taxon>
        <taxon>Gracilibacillus</taxon>
    </lineage>
</organism>
<evidence type="ECO:0000256" key="3">
    <source>
        <dbReference type="ARBA" id="ARBA00047831"/>
    </source>
</evidence>
<dbReference type="NCBIfam" id="NF012212">
    <property type="entry name" value="ANT_9"/>
    <property type="match status" value="1"/>
</dbReference>
<evidence type="ECO:0000256" key="2">
    <source>
        <dbReference type="ARBA" id="ARBA00023251"/>
    </source>
</evidence>
<name>A0A317L295_9BACI</name>
<dbReference type="GO" id="GO:0070566">
    <property type="term" value="F:adenylyltransferase activity"/>
    <property type="evidence" value="ECO:0007669"/>
    <property type="project" value="InterPro"/>
</dbReference>
<dbReference type="Gene3D" id="3.30.460.10">
    <property type="entry name" value="Beta Polymerase, domain 2"/>
    <property type="match status" value="1"/>
</dbReference>
<evidence type="ECO:0000259" key="6">
    <source>
        <dbReference type="Pfam" id="PF13427"/>
    </source>
</evidence>
<keyword evidence="4" id="KW-0067">ATP-binding</keyword>
<dbReference type="InterPro" id="IPR025184">
    <property type="entry name" value="AadA_C"/>
</dbReference>
<dbReference type="NCBIfam" id="NF010309">
    <property type="entry name" value="PRK13746.1"/>
    <property type="match status" value="1"/>
</dbReference>
<evidence type="ECO:0000313" key="8">
    <source>
        <dbReference type="Proteomes" id="UP000245624"/>
    </source>
</evidence>
<dbReference type="InterPro" id="IPR002934">
    <property type="entry name" value="Polymerase_NTP_transf_dom"/>
</dbReference>
<dbReference type="GO" id="GO:0005524">
    <property type="term" value="F:ATP binding"/>
    <property type="evidence" value="ECO:0007669"/>
    <property type="project" value="UniProtKB-KW"/>
</dbReference>
<reference evidence="7 8" key="1">
    <citation type="submission" date="2018-05" db="EMBL/GenBank/DDBJ databases">
        <title>Genomic analysis of Gracilibacillus dipsosauri DD1 reveals novel features of a salt-tolerant amylase.</title>
        <authorList>
            <person name="Deutch C.E."/>
            <person name="Yang S."/>
        </authorList>
    </citation>
    <scope>NUCLEOTIDE SEQUENCE [LARGE SCALE GENOMIC DNA]</scope>
    <source>
        <strain evidence="7 8">DD1</strain>
    </source>
</reference>
<dbReference type="EMBL" id="QGTD01000005">
    <property type="protein sequence ID" value="PWU69616.1"/>
    <property type="molecule type" value="Genomic_DNA"/>
</dbReference>
<feature type="domain" description="Adenylyltransferase AadA C-terminal" evidence="6">
    <location>
        <begin position="153"/>
        <end position="253"/>
    </location>
</feature>
<feature type="domain" description="Polymerase nucleotidyl transferase" evidence="5">
    <location>
        <begin position="15"/>
        <end position="91"/>
    </location>
</feature>
<evidence type="ECO:0000256" key="4">
    <source>
        <dbReference type="PIRNR" id="PIRNR000819"/>
    </source>
</evidence>
<comment type="catalytic activity">
    <reaction evidence="3 4">
        <text>spectinomycin + ATP = 9-O-adenylylspectinomycin + diphosphate</text>
        <dbReference type="Rhea" id="RHEA:63228"/>
        <dbReference type="ChEBI" id="CHEBI:30616"/>
        <dbReference type="ChEBI" id="CHEBI:33019"/>
        <dbReference type="ChEBI" id="CHEBI:146260"/>
        <dbReference type="ChEBI" id="CHEBI:146261"/>
    </reaction>
</comment>
<dbReference type="RefSeq" id="WP_054860975.1">
    <property type="nucleotide sequence ID" value="NZ_JAJUIE010000048.1"/>
</dbReference>
<dbReference type="GO" id="GO:0046677">
    <property type="term" value="P:response to antibiotic"/>
    <property type="evidence" value="ECO:0007669"/>
    <property type="project" value="UniProtKB-KW"/>
</dbReference>
<gene>
    <name evidence="7" type="ORF">DLJ74_06515</name>
</gene>
<protein>
    <recommendedName>
        <fullName evidence="4">Spectinomycin 9-adenylyltransferase</fullName>
    </recommendedName>
</protein>
<dbReference type="AlphaFoldDB" id="A0A317L295"/>
<dbReference type="Proteomes" id="UP000245624">
    <property type="component" value="Unassembled WGS sequence"/>
</dbReference>
<dbReference type="PIRSF" id="PIRSF000819">
    <property type="entry name" value="Streptomycin_3-adenylyltransf"/>
    <property type="match status" value="1"/>
</dbReference>